<accession>A0A1Y5S3Z3</accession>
<dbReference type="Proteomes" id="UP000193862">
    <property type="component" value="Unassembled WGS sequence"/>
</dbReference>
<dbReference type="RefSeq" id="WP_085835798.1">
    <property type="nucleotide sequence ID" value="NZ_FWFS01000003.1"/>
</dbReference>
<name>A0A1Y5S3Z3_9RHOB</name>
<evidence type="ECO:0000313" key="2">
    <source>
        <dbReference type="EMBL" id="SLN32131.1"/>
    </source>
</evidence>
<organism evidence="2 3">
    <name type="scientific">Aquimixticola soesokkakensis</name>
    <dbReference type="NCBI Taxonomy" id="1519096"/>
    <lineage>
        <taxon>Bacteria</taxon>
        <taxon>Pseudomonadati</taxon>
        <taxon>Pseudomonadota</taxon>
        <taxon>Alphaproteobacteria</taxon>
        <taxon>Rhodobacterales</taxon>
        <taxon>Paracoccaceae</taxon>
        <taxon>Aquimixticola</taxon>
    </lineage>
</organism>
<reference evidence="2 3" key="1">
    <citation type="submission" date="2017-03" db="EMBL/GenBank/DDBJ databases">
        <authorList>
            <person name="Afonso C.L."/>
            <person name="Miller P.J."/>
            <person name="Scott M.A."/>
            <person name="Spackman E."/>
            <person name="Goraichik I."/>
            <person name="Dimitrov K.M."/>
            <person name="Suarez D.L."/>
            <person name="Swayne D.E."/>
        </authorList>
    </citation>
    <scope>NUCLEOTIDE SEQUENCE [LARGE SCALE GENOMIC DNA]</scope>
    <source>
        <strain evidence="2 3">CECT 8620</strain>
    </source>
</reference>
<proteinExistence type="predicted"/>
<keyword evidence="3" id="KW-1185">Reference proteome</keyword>
<dbReference type="AlphaFoldDB" id="A0A1Y5S3Z3"/>
<evidence type="ECO:0000256" key="1">
    <source>
        <dbReference type="SAM" id="MobiDB-lite"/>
    </source>
</evidence>
<protein>
    <recommendedName>
        <fullName evidence="4">Cytochrome C oxidase assembly protein</fullName>
    </recommendedName>
</protein>
<dbReference type="OrthoDB" id="7871759at2"/>
<dbReference type="EMBL" id="FWFS01000003">
    <property type="protein sequence ID" value="SLN32131.1"/>
    <property type="molecule type" value="Genomic_DNA"/>
</dbReference>
<evidence type="ECO:0008006" key="4">
    <source>
        <dbReference type="Google" id="ProtNLM"/>
    </source>
</evidence>
<feature type="region of interest" description="Disordered" evidence="1">
    <location>
        <begin position="50"/>
        <end position="78"/>
    </location>
</feature>
<gene>
    <name evidence="2" type="ORF">AQS8620_01062</name>
</gene>
<evidence type="ECO:0000313" key="3">
    <source>
        <dbReference type="Proteomes" id="UP000193862"/>
    </source>
</evidence>
<sequence length="78" mass="8278">MAITRDSQMHKRRLSRNIGLGFVLIAFAGMVFGLTIAKVSVLDPARLEAEQAGEAPAMPFETAPLAPQEPAASPEASQ</sequence>
<feature type="compositionally biased region" description="Low complexity" evidence="1">
    <location>
        <begin position="63"/>
        <end position="78"/>
    </location>
</feature>